<dbReference type="Gramene" id="ONIVA03G09380.1">
    <property type="protein sequence ID" value="ONIVA03G09380.1"/>
    <property type="gene ID" value="ONIVA03G09380"/>
</dbReference>
<feature type="domain" description="At1g61320/AtMIF1 LRR" evidence="2">
    <location>
        <begin position="141"/>
        <end position="360"/>
    </location>
</feature>
<accession>A0A0E0GJ25</accession>
<evidence type="ECO:0000259" key="2">
    <source>
        <dbReference type="Pfam" id="PF23622"/>
    </source>
</evidence>
<dbReference type="SUPFAM" id="SSF81383">
    <property type="entry name" value="F-box domain"/>
    <property type="match status" value="1"/>
</dbReference>
<evidence type="ECO:0000313" key="3">
    <source>
        <dbReference type="EnsemblPlants" id="ONIVA03G09380.1"/>
    </source>
</evidence>
<feature type="domain" description="F-box" evidence="1">
    <location>
        <begin position="69"/>
        <end position="105"/>
    </location>
</feature>
<evidence type="ECO:0008006" key="5">
    <source>
        <dbReference type="Google" id="ProtNLM"/>
    </source>
</evidence>
<evidence type="ECO:0000313" key="4">
    <source>
        <dbReference type="Proteomes" id="UP000006591"/>
    </source>
</evidence>
<dbReference type="AlphaFoldDB" id="A0A0E0GJ25"/>
<dbReference type="PANTHER" id="PTHR34145:SF38">
    <property type="entry name" value="EXPRESSED PROTEIN"/>
    <property type="match status" value="1"/>
</dbReference>
<sequence length="394" mass="45492">MPPISRLDPRYHRARGLHELNRLMSLRREQRRLQIETYQFLAQCAKRKESPCQQDNSQCVKRMRYSGPDLPEDIWHHIHSLLPLQDAARAACVSQAFLRFWRCHPNLIFIWKTMGLNKVPHKKGGIVRDYNNKVDRIMKNHSGGKQAQFSLEEPVRLKNLEVVFPNSVCYARVELPFSMPDIETLNVILSCEMVDTPTGPGKFLHLRYLRITFATWRFSWAYDYFSLASFLDASPSLETFILCISQKEKHDLTFKDPICLRQIPEHRHDKLKNVKITGFSATRSLVELICHIMENTTSLECLTLDTLCTQLRCSDGNIDVCLPLDQDVIKGVHNSLLAIRTYIEGKIPSTVKFNVREPCSRCHGWIGARYTGWLRPFIGARREQGTVVIGDRVG</sequence>
<dbReference type="Pfam" id="PF00646">
    <property type="entry name" value="F-box"/>
    <property type="match status" value="1"/>
</dbReference>
<dbReference type="OMA" id="SSRECHA"/>
<protein>
    <recommendedName>
        <fullName evidence="5">F-box domain-containing protein</fullName>
    </recommendedName>
</protein>
<dbReference type="InterPro" id="IPR053772">
    <property type="entry name" value="At1g61320/At1g61330-like"/>
</dbReference>
<proteinExistence type="predicted"/>
<dbReference type="PANTHER" id="PTHR34145">
    <property type="entry name" value="OS02G0105600 PROTEIN"/>
    <property type="match status" value="1"/>
</dbReference>
<dbReference type="Pfam" id="PF23622">
    <property type="entry name" value="LRR_At1g61320_AtMIF1"/>
    <property type="match status" value="1"/>
</dbReference>
<dbReference type="InterPro" id="IPR036047">
    <property type="entry name" value="F-box-like_dom_sf"/>
</dbReference>
<dbReference type="InterPro" id="IPR001810">
    <property type="entry name" value="F-box_dom"/>
</dbReference>
<dbReference type="HOGENOM" id="CLU_010721_4_2_1"/>
<evidence type="ECO:0000259" key="1">
    <source>
        <dbReference type="Pfam" id="PF00646"/>
    </source>
</evidence>
<dbReference type="EnsemblPlants" id="ONIVA03G09380.1">
    <property type="protein sequence ID" value="ONIVA03G09380.1"/>
    <property type="gene ID" value="ONIVA03G09380"/>
</dbReference>
<keyword evidence="4" id="KW-1185">Reference proteome</keyword>
<organism evidence="3">
    <name type="scientific">Oryza nivara</name>
    <name type="common">Indian wild rice</name>
    <name type="synonym">Oryza sativa f. spontanea</name>
    <dbReference type="NCBI Taxonomy" id="4536"/>
    <lineage>
        <taxon>Eukaryota</taxon>
        <taxon>Viridiplantae</taxon>
        <taxon>Streptophyta</taxon>
        <taxon>Embryophyta</taxon>
        <taxon>Tracheophyta</taxon>
        <taxon>Spermatophyta</taxon>
        <taxon>Magnoliopsida</taxon>
        <taxon>Liliopsida</taxon>
        <taxon>Poales</taxon>
        <taxon>Poaceae</taxon>
        <taxon>BOP clade</taxon>
        <taxon>Oryzoideae</taxon>
        <taxon>Oryzeae</taxon>
        <taxon>Oryzinae</taxon>
        <taxon>Oryza</taxon>
    </lineage>
</organism>
<dbReference type="STRING" id="4536.A0A0E0GJ25"/>
<dbReference type="InterPro" id="IPR055357">
    <property type="entry name" value="LRR_At1g61320_AtMIF1"/>
</dbReference>
<dbReference type="Proteomes" id="UP000006591">
    <property type="component" value="Chromosome 3"/>
</dbReference>
<name>A0A0E0GJ25_ORYNI</name>
<reference evidence="3" key="2">
    <citation type="submission" date="2018-04" db="EMBL/GenBank/DDBJ databases">
        <title>OnivRS2 (Oryza nivara Reference Sequence Version 2).</title>
        <authorList>
            <person name="Zhang J."/>
            <person name="Kudrna D."/>
            <person name="Lee S."/>
            <person name="Talag J."/>
            <person name="Rajasekar S."/>
            <person name="Welchert J."/>
            <person name="Hsing Y.-I."/>
            <person name="Wing R.A."/>
        </authorList>
    </citation>
    <scope>NUCLEOTIDE SEQUENCE [LARGE SCALE GENOMIC DNA]</scope>
    <source>
        <strain evidence="3">SL10</strain>
    </source>
</reference>
<reference evidence="3" key="1">
    <citation type="submission" date="2015-04" db="UniProtKB">
        <authorList>
            <consortium name="EnsemblPlants"/>
        </authorList>
    </citation>
    <scope>IDENTIFICATION</scope>
    <source>
        <strain evidence="3">SL10</strain>
    </source>
</reference>